<gene>
    <name evidence="2" type="ORF">EUGRSUZ_B00049</name>
</gene>
<evidence type="ECO:0000256" key="1">
    <source>
        <dbReference type="SAM" id="MobiDB-lite"/>
    </source>
</evidence>
<sequence length="81" mass="8862">MSWYDGTKVLQMNSAMGPRPPKSDLLSGPVRSGPVRSMLKKGAWRRKPILGSWISGFRARPIRWIVGPSATSGPTIPTVDD</sequence>
<name>A0A059CXK1_EUCGR</name>
<organism evidence="2">
    <name type="scientific">Eucalyptus grandis</name>
    <name type="common">Flooded gum</name>
    <dbReference type="NCBI Taxonomy" id="71139"/>
    <lineage>
        <taxon>Eukaryota</taxon>
        <taxon>Viridiplantae</taxon>
        <taxon>Streptophyta</taxon>
        <taxon>Embryophyta</taxon>
        <taxon>Tracheophyta</taxon>
        <taxon>Spermatophyta</taxon>
        <taxon>Magnoliopsida</taxon>
        <taxon>eudicotyledons</taxon>
        <taxon>Gunneridae</taxon>
        <taxon>Pentapetalae</taxon>
        <taxon>rosids</taxon>
        <taxon>malvids</taxon>
        <taxon>Myrtales</taxon>
        <taxon>Myrtaceae</taxon>
        <taxon>Myrtoideae</taxon>
        <taxon>Eucalypteae</taxon>
        <taxon>Eucalyptus</taxon>
    </lineage>
</organism>
<dbReference type="Gramene" id="KCW83092">
    <property type="protein sequence ID" value="KCW83092"/>
    <property type="gene ID" value="EUGRSUZ_B00049"/>
</dbReference>
<protein>
    <submittedName>
        <fullName evidence="2">Uncharacterized protein</fullName>
    </submittedName>
</protein>
<evidence type="ECO:0000313" key="2">
    <source>
        <dbReference type="EMBL" id="KCW83092.1"/>
    </source>
</evidence>
<proteinExistence type="predicted"/>
<feature type="region of interest" description="Disordered" evidence="1">
    <location>
        <begin position="12"/>
        <end position="33"/>
    </location>
</feature>
<reference evidence="2" key="1">
    <citation type="submission" date="2013-07" db="EMBL/GenBank/DDBJ databases">
        <title>The genome of Eucalyptus grandis.</title>
        <authorList>
            <person name="Schmutz J."/>
            <person name="Hayes R."/>
            <person name="Myburg A."/>
            <person name="Tuskan G."/>
            <person name="Grattapaglia D."/>
            <person name="Rokhsar D.S."/>
        </authorList>
    </citation>
    <scope>NUCLEOTIDE SEQUENCE</scope>
    <source>
        <tissue evidence="2">Leaf extractions</tissue>
    </source>
</reference>
<dbReference type="AlphaFoldDB" id="A0A059CXK1"/>
<dbReference type="EMBL" id="KK198754">
    <property type="protein sequence ID" value="KCW83092.1"/>
    <property type="molecule type" value="Genomic_DNA"/>
</dbReference>
<dbReference type="InParanoid" id="A0A059CXK1"/>
<accession>A0A059CXK1</accession>